<comment type="caution">
    <text evidence="1">The sequence shown here is derived from an EMBL/GenBank/DDBJ whole genome shotgun (WGS) entry which is preliminary data.</text>
</comment>
<organism evidence="1 2">
    <name type="scientific">Pedobacter cryophilus</name>
    <dbReference type="NCBI Taxonomy" id="2571271"/>
    <lineage>
        <taxon>Bacteria</taxon>
        <taxon>Pseudomonadati</taxon>
        <taxon>Bacteroidota</taxon>
        <taxon>Sphingobacteriia</taxon>
        <taxon>Sphingobacteriales</taxon>
        <taxon>Sphingobacteriaceae</taxon>
        <taxon>Pedobacter</taxon>
    </lineage>
</organism>
<dbReference type="Proteomes" id="UP000308181">
    <property type="component" value="Unassembled WGS sequence"/>
</dbReference>
<dbReference type="EMBL" id="SWBP01000002">
    <property type="protein sequence ID" value="TKB99117.1"/>
    <property type="molecule type" value="Genomic_DNA"/>
</dbReference>
<name>A0A4U1C271_9SPHI</name>
<sequence length="194" mass="22037">MISLSGLFSLSFLDAPKVTRWVISKNGSLQVKGSTNVNTFSCVISNYATPDTITVVKIKPSDTSISLNGEIGLNVQNFDCHHPMMTADLRKTLKAKEFPKLYIRFINLSRLPVLLTHHELIKGWVEIELANKTKLIQVDYKIYKDAQQIIHLIGNRNVNFTDFNLVPPRKLGGMIQTNNLLNIEFHLQLKNLNY</sequence>
<accession>A0A4U1C271</accession>
<dbReference type="Gene3D" id="2.40.128.110">
    <property type="entry name" value="Lipid/polyisoprenoid-binding, YceI-like"/>
    <property type="match status" value="1"/>
</dbReference>
<evidence type="ECO:0000313" key="1">
    <source>
        <dbReference type="EMBL" id="TKB99117.1"/>
    </source>
</evidence>
<protein>
    <submittedName>
        <fullName evidence="1">YceI family protein</fullName>
    </submittedName>
</protein>
<dbReference type="InterPro" id="IPR036761">
    <property type="entry name" value="TTHA0802/YceI-like_sf"/>
</dbReference>
<dbReference type="AlphaFoldDB" id="A0A4U1C271"/>
<gene>
    <name evidence="1" type="ORF">FA046_08390</name>
</gene>
<keyword evidence="2" id="KW-1185">Reference proteome</keyword>
<reference evidence="1 2" key="1">
    <citation type="submission" date="2019-04" db="EMBL/GenBank/DDBJ databases">
        <title>Pedobacter sp. AR-3-17 sp. nov., isolated from Arctic soil.</title>
        <authorList>
            <person name="Dahal R.H."/>
            <person name="Kim D.-U."/>
        </authorList>
    </citation>
    <scope>NUCLEOTIDE SEQUENCE [LARGE SCALE GENOMIC DNA]</scope>
    <source>
        <strain evidence="1 2">AR-3-17</strain>
    </source>
</reference>
<dbReference type="OrthoDB" id="9794147at2"/>
<evidence type="ECO:0000313" key="2">
    <source>
        <dbReference type="Proteomes" id="UP000308181"/>
    </source>
</evidence>
<proteinExistence type="predicted"/>